<dbReference type="AlphaFoldDB" id="A0A9P4VUK8"/>
<proteinExistence type="inferred from homology"/>
<protein>
    <submittedName>
        <fullName evidence="4">Phosphoglycerate mutase-like protein</fullName>
    </submittedName>
</protein>
<feature type="chain" id="PRO_5040303898" evidence="3">
    <location>
        <begin position="20"/>
        <end position="477"/>
    </location>
</feature>
<keyword evidence="3" id="KW-0732">Signal</keyword>
<keyword evidence="2" id="KW-0812">Transmembrane</keyword>
<dbReference type="Proteomes" id="UP000799429">
    <property type="component" value="Unassembled WGS sequence"/>
</dbReference>
<dbReference type="InterPro" id="IPR050645">
    <property type="entry name" value="Histidine_acid_phosphatase"/>
</dbReference>
<dbReference type="SUPFAM" id="SSF53254">
    <property type="entry name" value="Phosphoglycerate mutase-like"/>
    <property type="match status" value="1"/>
</dbReference>
<gene>
    <name evidence="4" type="ORF">M501DRAFT_927887</name>
</gene>
<feature type="signal peptide" evidence="3">
    <location>
        <begin position="1"/>
        <end position="19"/>
    </location>
</feature>
<comment type="caution">
    <text evidence="4">The sequence shown here is derived from an EMBL/GenBank/DDBJ whole genome shotgun (WGS) entry which is preliminary data.</text>
</comment>
<evidence type="ECO:0000313" key="5">
    <source>
        <dbReference type="Proteomes" id="UP000799429"/>
    </source>
</evidence>
<dbReference type="PANTHER" id="PTHR11567:SF142">
    <property type="entry name" value="PHOSPHOGLYCERATE MUTASE-LIKE PROTEIN"/>
    <property type="match status" value="1"/>
</dbReference>
<dbReference type="EMBL" id="MU006090">
    <property type="protein sequence ID" value="KAF2842082.1"/>
    <property type="molecule type" value="Genomic_DNA"/>
</dbReference>
<evidence type="ECO:0000256" key="3">
    <source>
        <dbReference type="SAM" id="SignalP"/>
    </source>
</evidence>
<name>A0A9P4VUK8_9PEZI</name>
<dbReference type="InterPro" id="IPR000560">
    <property type="entry name" value="His_Pase_clade-2"/>
</dbReference>
<reference evidence="4" key="1">
    <citation type="journal article" date="2020" name="Stud. Mycol.">
        <title>101 Dothideomycetes genomes: a test case for predicting lifestyles and emergence of pathogens.</title>
        <authorList>
            <person name="Haridas S."/>
            <person name="Albert R."/>
            <person name="Binder M."/>
            <person name="Bloem J."/>
            <person name="Labutti K."/>
            <person name="Salamov A."/>
            <person name="Andreopoulos B."/>
            <person name="Baker S."/>
            <person name="Barry K."/>
            <person name="Bills G."/>
            <person name="Bluhm B."/>
            <person name="Cannon C."/>
            <person name="Castanera R."/>
            <person name="Culley D."/>
            <person name="Daum C."/>
            <person name="Ezra D."/>
            <person name="Gonzalez J."/>
            <person name="Henrissat B."/>
            <person name="Kuo A."/>
            <person name="Liang C."/>
            <person name="Lipzen A."/>
            <person name="Lutzoni F."/>
            <person name="Magnuson J."/>
            <person name="Mondo S."/>
            <person name="Nolan M."/>
            <person name="Ohm R."/>
            <person name="Pangilinan J."/>
            <person name="Park H.-J."/>
            <person name="Ramirez L."/>
            <person name="Alfaro M."/>
            <person name="Sun H."/>
            <person name="Tritt A."/>
            <person name="Yoshinaga Y."/>
            <person name="Zwiers L.-H."/>
            <person name="Turgeon B."/>
            <person name="Goodwin S."/>
            <person name="Spatafora J."/>
            <person name="Crous P."/>
            <person name="Grigoriev I."/>
        </authorList>
    </citation>
    <scope>NUCLEOTIDE SEQUENCE</scope>
    <source>
        <strain evidence="4">CBS 101060</strain>
    </source>
</reference>
<dbReference type="PANTHER" id="PTHR11567">
    <property type="entry name" value="ACID PHOSPHATASE-RELATED"/>
    <property type="match status" value="1"/>
</dbReference>
<dbReference type="Pfam" id="PF00328">
    <property type="entry name" value="His_Phos_2"/>
    <property type="match status" value="1"/>
</dbReference>
<evidence type="ECO:0000313" key="4">
    <source>
        <dbReference type="EMBL" id="KAF2842082.1"/>
    </source>
</evidence>
<feature type="transmembrane region" description="Helical" evidence="2">
    <location>
        <begin position="427"/>
        <end position="452"/>
    </location>
</feature>
<organism evidence="4 5">
    <name type="scientific">Patellaria atrata CBS 101060</name>
    <dbReference type="NCBI Taxonomy" id="1346257"/>
    <lineage>
        <taxon>Eukaryota</taxon>
        <taxon>Fungi</taxon>
        <taxon>Dikarya</taxon>
        <taxon>Ascomycota</taxon>
        <taxon>Pezizomycotina</taxon>
        <taxon>Dothideomycetes</taxon>
        <taxon>Dothideomycetes incertae sedis</taxon>
        <taxon>Patellariales</taxon>
        <taxon>Patellariaceae</taxon>
        <taxon>Patellaria</taxon>
    </lineage>
</organism>
<keyword evidence="2" id="KW-1133">Transmembrane helix</keyword>
<evidence type="ECO:0000256" key="1">
    <source>
        <dbReference type="ARBA" id="ARBA00005375"/>
    </source>
</evidence>
<dbReference type="GO" id="GO:0016791">
    <property type="term" value="F:phosphatase activity"/>
    <property type="evidence" value="ECO:0007669"/>
    <property type="project" value="TreeGrafter"/>
</dbReference>
<dbReference type="OrthoDB" id="258392at2759"/>
<comment type="similarity">
    <text evidence="1">Belongs to the histidine acid phosphatase family.</text>
</comment>
<keyword evidence="2" id="KW-0472">Membrane</keyword>
<keyword evidence="5" id="KW-1185">Reference proteome</keyword>
<dbReference type="InterPro" id="IPR029033">
    <property type="entry name" value="His_PPase_superfam"/>
</dbReference>
<accession>A0A9P4VUK8</accession>
<evidence type="ECO:0000256" key="2">
    <source>
        <dbReference type="SAM" id="Phobius"/>
    </source>
</evidence>
<sequence length="477" mass="52254">MSPKISIAFWSNLLTCALGETILGVTVYSRHGDRSSKHYKGYSLTNLGLNQNFQTGSFYREQYIDVASQKQILGISEDLYKPSEIWASAPDQLVLSNTATAFLQGLYPPVDGADHSLAVQTLTNGSSYTNPLNGYQYVLLNAKDSDSPDTIWIKGDDSCPAYQDAADTFHTSDLFQEKVEATKSFYSKFWDILDDVYDYEAENMTYANAYDIYDLINVARIHNESSPAVNVSSADMFQLRTLADSAEWASIYNESQPARSIGGQSLMGGILHQLNQTVIGKGKLKFSLLAGSYDNFMAFFGLANLTSASTNFYGLPGYASTMAFEILTENDVQAFPSSTSELKVRFLFRNGSDSELTAYPLFGQSEIVLPWDQFVSEAESRGILDLSLWCSMCQSTQEFCTPYPNNPAYAAAHESTSTSGKSNMSNAVAGVIGAMVTLGVIATCGLVTYLVLRRRKAPVHDVYLSEKGSSSSISKGD</sequence>
<dbReference type="Gene3D" id="3.40.50.1240">
    <property type="entry name" value="Phosphoglycerate mutase-like"/>
    <property type="match status" value="1"/>
</dbReference>